<comment type="similarity">
    <text evidence="6">Belongs to the pseudouridine-5'-phosphate glycosidase family.</text>
</comment>
<dbReference type="Gene3D" id="3.40.1790.10">
    <property type="entry name" value="Indigoidine synthase domain"/>
    <property type="match status" value="1"/>
</dbReference>
<evidence type="ECO:0000256" key="6">
    <source>
        <dbReference type="HAMAP-Rule" id="MF_01876"/>
    </source>
</evidence>
<keyword evidence="3 6" id="KW-0464">Manganese</keyword>
<dbReference type="GO" id="GO:0016798">
    <property type="term" value="F:hydrolase activity, acting on glycosyl bonds"/>
    <property type="evidence" value="ECO:0007669"/>
    <property type="project" value="UniProtKB-KW"/>
</dbReference>
<evidence type="ECO:0000256" key="3">
    <source>
        <dbReference type="ARBA" id="ARBA00023211"/>
    </source>
</evidence>
<comment type="cofactor">
    <cofactor evidence="6">
        <name>Mn(2+)</name>
        <dbReference type="ChEBI" id="CHEBI:29035"/>
    </cofactor>
    <text evidence="6">Binds 1 Mn(2+) ion per subunit.</text>
</comment>
<dbReference type="InterPro" id="IPR007342">
    <property type="entry name" value="PsuG"/>
</dbReference>
<feature type="active site" description="Proton donor" evidence="6">
    <location>
        <position position="27"/>
    </location>
</feature>
<evidence type="ECO:0000256" key="5">
    <source>
        <dbReference type="ARBA" id="ARBA00023295"/>
    </source>
</evidence>
<keyword evidence="1 6" id="KW-0479">Metal-binding</keyword>
<keyword evidence="4 6" id="KW-0456">Lyase</keyword>
<protein>
    <recommendedName>
        <fullName evidence="6">Pseudouridine-5'-phosphate glycosidase</fullName>
        <shortName evidence="6">PsiMP glycosidase</shortName>
        <ecNumber evidence="6">4.2.1.70</ecNumber>
    </recommendedName>
</protein>
<feature type="binding site" evidence="6">
    <location>
        <begin position="142"/>
        <end position="144"/>
    </location>
    <ligand>
        <name>substrate</name>
    </ligand>
</feature>
<dbReference type="RefSeq" id="WP_378280851.1">
    <property type="nucleotide sequence ID" value="NZ_JBHSON010000006.1"/>
</dbReference>
<evidence type="ECO:0000313" key="8">
    <source>
        <dbReference type="Proteomes" id="UP001596074"/>
    </source>
</evidence>
<evidence type="ECO:0000256" key="4">
    <source>
        <dbReference type="ARBA" id="ARBA00023239"/>
    </source>
</evidence>
<feature type="binding site" evidence="6">
    <location>
        <position position="108"/>
    </location>
    <ligand>
        <name>substrate</name>
    </ligand>
</feature>
<sequence length="306" mass="31333">MSRSTSVIVSAEVAEALAAGRPVVALESTIIAHGLPRPRNLEVALELEDGLRAAGVMPATVGVVDGDLMVGLSGAALERMATGDGIAKASVRDLPAAVATKSSAATTVAATAFLARRAGVRVFATGGLGGVHRGAGASFDESADLHTLARTPITVVCAGVKSILDVAATLERLETLGVTVVGYGTDRFPGFYLSESGHTVDWQADDPGTVAEMMAAADGLGLDSAIVVANPLPAAEQLDPELHDRILEEALAEAAREGLHGKPVTPFLLDYFQRASAGASLEANIRAVRSNVALAGRIARAWSPGR</sequence>
<evidence type="ECO:0000313" key="7">
    <source>
        <dbReference type="EMBL" id="MFC5745229.1"/>
    </source>
</evidence>
<comment type="function">
    <text evidence="6">Catalyzes the reversible cleavage of pseudouridine 5'-phosphate (PsiMP) to ribose 5-phosphate and uracil. Functions biologically in the cleavage direction, as part of a pseudouridine degradation pathway.</text>
</comment>
<dbReference type="SUPFAM" id="SSF110581">
    <property type="entry name" value="Indigoidine synthase A-like"/>
    <property type="match status" value="1"/>
</dbReference>
<dbReference type="Pfam" id="PF04227">
    <property type="entry name" value="Indigoidine_A"/>
    <property type="match status" value="1"/>
</dbReference>
<evidence type="ECO:0000256" key="2">
    <source>
        <dbReference type="ARBA" id="ARBA00022801"/>
    </source>
</evidence>
<dbReference type="Proteomes" id="UP001596074">
    <property type="component" value="Unassembled WGS sequence"/>
</dbReference>
<feature type="binding site" evidence="6">
    <location>
        <position position="140"/>
    </location>
    <ligand>
        <name>Mn(2+)</name>
        <dbReference type="ChEBI" id="CHEBI:29035"/>
    </ligand>
</feature>
<keyword evidence="8" id="KW-1185">Reference proteome</keyword>
<name>A0ABW0ZU31_9ACTN</name>
<feature type="active site" description="Nucleophile" evidence="6">
    <location>
        <position position="161"/>
    </location>
</feature>
<evidence type="ECO:0000256" key="1">
    <source>
        <dbReference type="ARBA" id="ARBA00022723"/>
    </source>
</evidence>
<dbReference type="EC" id="4.2.1.70" evidence="6"/>
<dbReference type="PANTHER" id="PTHR42909">
    <property type="entry name" value="ZGC:136858"/>
    <property type="match status" value="1"/>
</dbReference>
<comment type="subunit">
    <text evidence="6">Homotrimer.</text>
</comment>
<organism evidence="7 8">
    <name type="scientific">Actinomadura rugatobispora</name>
    <dbReference type="NCBI Taxonomy" id="1994"/>
    <lineage>
        <taxon>Bacteria</taxon>
        <taxon>Bacillati</taxon>
        <taxon>Actinomycetota</taxon>
        <taxon>Actinomycetes</taxon>
        <taxon>Streptosporangiales</taxon>
        <taxon>Thermomonosporaceae</taxon>
        <taxon>Actinomadura</taxon>
    </lineage>
</organism>
<dbReference type="InterPro" id="IPR022830">
    <property type="entry name" value="Indigdn_synthA-like"/>
</dbReference>
<proteinExistence type="inferred from homology"/>
<feature type="binding site" evidence="6">
    <location>
        <position position="88"/>
    </location>
    <ligand>
        <name>substrate</name>
    </ligand>
</feature>
<accession>A0ABW0ZU31</accession>
<comment type="caution">
    <text evidence="7">The sequence shown here is derived from an EMBL/GenBank/DDBJ whole genome shotgun (WGS) entry which is preliminary data.</text>
</comment>
<dbReference type="HAMAP" id="MF_01876">
    <property type="entry name" value="PsiMP_glycosidase"/>
    <property type="match status" value="1"/>
</dbReference>
<comment type="catalytic activity">
    <reaction evidence="6">
        <text>D-ribose 5-phosphate + uracil = psi-UMP + H2O</text>
        <dbReference type="Rhea" id="RHEA:18337"/>
        <dbReference type="ChEBI" id="CHEBI:15377"/>
        <dbReference type="ChEBI" id="CHEBI:17568"/>
        <dbReference type="ChEBI" id="CHEBI:58380"/>
        <dbReference type="ChEBI" id="CHEBI:78346"/>
        <dbReference type="EC" id="4.2.1.70"/>
    </reaction>
</comment>
<dbReference type="PANTHER" id="PTHR42909:SF1">
    <property type="entry name" value="CARBOHYDRATE KINASE PFKB DOMAIN-CONTAINING PROTEIN"/>
    <property type="match status" value="1"/>
</dbReference>
<dbReference type="EMBL" id="JBHSON010000006">
    <property type="protein sequence ID" value="MFC5745229.1"/>
    <property type="molecule type" value="Genomic_DNA"/>
</dbReference>
<keyword evidence="2 6" id="KW-0378">Hydrolase</keyword>
<reference evidence="8" key="1">
    <citation type="journal article" date="2019" name="Int. J. Syst. Evol. Microbiol.">
        <title>The Global Catalogue of Microorganisms (GCM) 10K type strain sequencing project: providing services to taxonomists for standard genome sequencing and annotation.</title>
        <authorList>
            <consortium name="The Broad Institute Genomics Platform"/>
            <consortium name="The Broad Institute Genome Sequencing Center for Infectious Disease"/>
            <person name="Wu L."/>
            <person name="Ma J."/>
        </authorList>
    </citation>
    <scope>NUCLEOTIDE SEQUENCE [LARGE SCALE GENOMIC DNA]</scope>
    <source>
        <strain evidence="8">KCTC 42087</strain>
    </source>
</reference>
<keyword evidence="5 6" id="KW-0326">Glycosidase</keyword>
<gene>
    <name evidence="6" type="primary">psuG</name>
    <name evidence="7" type="ORF">ACFPZN_06360</name>
</gene>